<feature type="region of interest" description="Disordered" evidence="1">
    <location>
        <begin position="1"/>
        <end position="63"/>
    </location>
</feature>
<evidence type="ECO:0000313" key="3">
    <source>
        <dbReference type="Proteomes" id="UP000886523"/>
    </source>
</evidence>
<evidence type="ECO:0000256" key="1">
    <source>
        <dbReference type="SAM" id="MobiDB-lite"/>
    </source>
</evidence>
<proteinExistence type="predicted"/>
<keyword evidence="3" id="KW-1185">Reference proteome</keyword>
<protein>
    <submittedName>
        <fullName evidence="2">Uncharacterized protein</fullName>
    </submittedName>
</protein>
<feature type="compositionally biased region" description="Basic and acidic residues" evidence="1">
    <location>
        <begin position="10"/>
        <end position="24"/>
    </location>
</feature>
<feature type="compositionally biased region" description="Pro residues" evidence="1">
    <location>
        <begin position="47"/>
        <end position="57"/>
    </location>
</feature>
<name>A0A9P6DZS5_9AGAM</name>
<dbReference type="AlphaFoldDB" id="A0A9P6DZS5"/>
<gene>
    <name evidence="2" type="ORF">BS47DRAFT_1360461</name>
</gene>
<dbReference type="Proteomes" id="UP000886523">
    <property type="component" value="Unassembled WGS sequence"/>
</dbReference>
<accession>A0A9P6DZS5</accession>
<reference evidence="2" key="1">
    <citation type="journal article" date="2020" name="Nat. Commun.">
        <title>Large-scale genome sequencing of mycorrhizal fungi provides insights into the early evolution of symbiotic traits.</title>
        <authorList>
            <person name="Miyauchi S."/>
            <person name="Kiss E."/>
            <person name="Kuo A."/>
            <person name="Drula E."/>
            <person name="Kohler A."/>
            <person name="Sanchez-Garcia M."/>
            <person name="Morin E."/>
            <person name="Andreopoulos B."/>
            <person name="Barry K.W."/>
            <person name="Bonito G."/>
            <person name="Buee M."/>
            <person name="Carver A."/>
            <person name="Chen C."/>
            <person name="Cichocki N."/>
            <person name="Clum A."/>
            <person name="Culley D."/>
            <person name="Crous P.W."/>
            <person name="Fauchery L."/>
            <person name="Girlanda M."/>
            <person name="Hayes R.D."/>
            <person name="Keri Z."/>
            <person name="LaButti K."/>
            <person name="Lipzen A."/>
            <person name="Lombard V."/>
            <person name="Magnuson J."/>
            <person name="Maillard F."/>
            <person name="Murat C."/>
            <person name="Nolan M."/>
            <person name="Ohm R.A."/>
            <person name="Pangilinan J."/>
            <person name="Pereira M.F."/>
            <person name="Perotto S."/>
            <person name="Peter M."/>
            <person name="Pfister S."/>
            <person name="Riley R."/>
            <person name="Sitrit Y."/>
            <person name="Stielow J.B."/>
            <person name="Szollosi G."/>
            <person name="Zifcakova L."/>
            <person name="Stursova M."/>
            <person name="Spatafora J.W."/>
            <person name="Tedersoo L."/>
            <person name="Vaario L.M."/>
            <person name="Yamada A."/>
            <person name="Yan M."/>
            <person name="Wang P."/>
            <person name="Xu J."/>
            <person name="Bruns T."/>
            <person name="Baldrian P."/>
            <person name="Vilgalys R."/>
            <person name="Dunand C."/>
            <person name="Henrissat B."/>
            <person name="Grigoriev I.V."/>
            <person name="Hibbett D."/>
            <person name="Nagy L.G."/>
            <person name="Martin F.M."/>
        </authorList>
    </citation>
    <scope>NUCLEOTIDE SEQUENCE</scope>
    <source>
        <strain evidence="2">UP504</strain>
    </source>
</reference>
<dbReference type="EMBL" id="MU128941">
    <property type="protein sequence ID" value="KAF9516280.1"/>
    <property type="molecule type" value="Genomic_DNA"/>
</dbReference>
<feature type="compositionally biased region" description="Polar residues" evidence="1">
    <location>
        <begin position="27"/>
        <end position="43"/>
    </location>
</feature>
<organism evidence="2 3">
    <name type="scientific">Hydnum rufescens UP504</name>
    <dbReference type="NCBI Taxonomy" id="1448309"/>
    <lineage>
        <taxon>Eukaryota</taxon>
        <taxon>Fungi</taxon>
        <taxon>Dikarya</taxon>
        <taxon>Basidiomycota</taxon>
        <taxon>Agaricomycotina</taxon>
        <taxon>Agaricomycetes</taxon>
        <taxon>Cantharellales</taxon>
        <taxon>Hydnaceae</taxon>
        <taxon>Hydnum</taxon>
    </lineage>
</organism>
<comment type="caution">
    <text evidence="2">The sequence shown here is derived from an EMBL/GenBank/DDBJ whole genome shotgun (WGS) entry which is preliminary data.</text>
</comment>
<evidence type="ECO:0000313" key="2">
    <source>
        <dbReference type="EMBL" id="KAF9516280.1"/>
    </source>
</evidence>
<sequence>MTTHPLLRCVSKDHGLVLEKKPANDEGLNSQGPNDNAPTEYTITQPPETPPNKPPPQNNLHTTPNCCLSAPTNHINHKLKTPNPPDKTWEQGCTMQDTRNPRWNHTPAWVSSLHKDPPDEDMNEPTVHAATQAPSACRPPETMIDKIAYHTPASAGVWCLPYNENRPDEDMDEPPPPKPHCPPPEMTIDEIAYHTPAKVGLGQNMDHTATHTLILNFGQHIRGQNKYGATHPHQQVCGNIRYLHCPISDSTNADQVQSKTWDCTTPIPPTLDFPQQQNTKQIQHHTPALAGYHTIDTAHNIPPLKTG</sequence>